<dbReference type="Gene3D" id="3.90.1300.10">
    <property type="entry name" value="Amidase signature (AS) domain"/>
    <property type="match status" value="2"/>
</dbReference>
<evidence type="ECO:0000259" key="3">
    <source>
        <dbReference type="Pfam" id="PF01425"/>
    </source>
</evidence>
<feature type="region of interest" description="Disordered" evidence="1">
    <location>
        <begin position="408"/>
        <end position="442"/>
    </location>
</feature>
<evidence type="ECO:0000313" key="5">
    <source>
        <dbReference type="Proteomes" id="UP001149140"/>
    </source>
</evidence>
<protein>
    <submittedName>
        <fullName evidence="4">Amidase family protein</fullName>
    </submittedName>
</protein>
<dbReference type="SUPFAM" id="SSF75304">
    <property type="entry name" value="Amidase signature (AS) enzymes"/>
    <property type="match status" value="2"/>
</dbReference>
<dbReference type="RefSeq" id="WP_270038698.1">
    <property type="nucleotide sequence ID" value="NZ_JAPDOD010000003.1"/>
</dbReference>
<keyword evidence="2" id="KW-0732">Signal</keyword>
<feature type="domain" description="Amidase" evidence="3">
    <location>
        <begin position="632"/>
        <end position="852"/>
    </location>
</feature>
<dbReference type="AlphaFoldDB" id="A0A9X3RZ37"/>
<reference evidence="4" key="1">
    <citation type="submission" date="2022-10" db="EMBL/GenBank/DDBJ databases">
        <title>The WGS of Solirubrobacter ginsenosidimutans DSM 21036.</title>
        <authorList>
            <person name="Jiang Z."/>
        </authorList>
    </citation>
    <scope>NUCLEOTIDE SEQUENCE</scope>
    <source>
        <strain evidence="4">DSM 21036</strain>
    </source>
</reference>
<dbReference type="PANTHER" id="PTHR42678">
    <property type="entry name" value="AMIDASE"/>
    <property type="match status" value="1"/>
</dbReference>
<dbReference type="PANTHER" id="PTHR42678:SF34">
    <property type="entry name" value="OS04G0183300 PROTEIN"/>
    <property type="match status" value="1"/>
</dbReference>
<feature type="signal peptide" evidence="2">
    <location>
        <begin position="1"/>
        <end position="20"/>
    </location>
</feature>
<name>A0A9X3RZ37_9ACTN</name>
<feature type="chain" id="PRO_5040847435" evidence="2">
    <location>
        <begin position="21"/>
        <end position="1219"/>
    </location>
</feature>
<comment type="caution">
    <text evidence="4">The sequence shown here is derived from an EMBL/GenBank/DDBJ whole genome shotgun (WGS) entry which is preliminary data.</text>
</comment>
<proteinExistence type="predicted"/>
<accession>A0A9X3RZ37</accession>
<evidence type="ECO:0000313" key="4">
    <source>
        <dbReference type="EMBL" id="MDA0159779.1"/>
    </source>
</evidence>
<gene>
    <name evidence="4" type="ORF">OM076_05865</name>
</gene>
<organism evidence="4 5">
    <name type="scientific">Solirubrobacter ginsenosidimutans</name>
    <dbReference type="NCBI Taxonomy" id="490573"/>
    <lineage>
        <taxon>Bacteria</taxon>
        <taxon>Bacillati</taxon>
        <taxon>Actinomycetota</taxon>
        <taxon>Thermoleophilia</taxon>
        <taxon>Solirubrobacterales</taxon>
        <taxon>Solirubrobacteraceae</taxon>
        <taxon>Solirubrobacter</taxon>
    </lineage>
</organism>
<evidence type="ECO:0000256" key="1">
    <source>
        <dbReference type="SAM" id="MobiDB-lite"/>
    </source>
</evidence>
<feature type="domain" description="Amidase" evidence="3">
    <location>
        <begin position="48"/>
        <end position="267"/>
    </location>
</feature>
<dbReference type="Pfam" id="PF01425">
    <property type="entry name" value="Amidase"/>
    <property type="match status" value="2"/>
</dbReference>
<dbReference type="EMBL" id="JAPDOD010000003">
    <property type="protein sequence ID" value="MDA0159779.1"/>
    <property type="molecule type" value="Genomic_DNA"/>
</dbReference>
<keyword evidence="5" id="KW-1185">Reference proteome</keyword>
<sequence length="1219" mass="122711">MIVAALATAGLLTCTSAAMADPSLDLENLSGAQAEQMLQSGQVTSVQLVRAYEARIAAINKSGPGLNAVTQINPEALQQAADSDYARAHGKNLGPAMGLPILLKDIVDATPMYTSAGDWALKDSYPQNDSGVAKELKAHGVIILGKLGLSEWANSFGSQPSGFSNLTGQVLSAIDTAEGPSGSSSGSGAAAAASLAALTIGTETSGSIISPSTQQSDVGLRPTVGLVPGYGISPIDVSQDTAGPIVRTVSDAAITLQSIAEVPGSDPTANQEYLDLMGPNYFGSPATGQPNGVNDIPAPVGWNGSLPSYTSALDLNFVKGKRIGYNNATCTPQPCTPTAQQQANAAAVAALTAAGAIMVPDASTTVATVAPLPSGWEAHATIDEYYKGLGPNVPVKSLAQEVALDNTNPQEATKDGNSAHASESLSDDTTITNPMAPTTLGQTNATQFATNLVLRKAAYHSALDAMMNCPGAGVTTNSTNAAGLANGTTTCPDGTVNPVIAIIGSAPSTPQAGYPEMVVPMGYTTTQRRNIGVDVFAGPYGERDIIGVGYVIEQGTKLRKPVGEVDPASYRCARTDVPEPYAARGHCNPDYTSVMSMLGNVKTILPFPLETSSAQSLQAKLTAGTLTSQQLVKAELTRIALANANGPSVQAVRAINAHVLDEAAAADARRAAGGTLGPLDGIPVLVDDSISVKSLATSAGSIALQDNLPSDDAALVAKLKAAGAVILGDTNVTEIGGAFDTNMPQGYSSLGGQVLLPSDTNKSIGGSSAGSTAAVAAGFAPLAVGMETSTDSAQLITPAANAGVVALKPTVGTVSHDGVLPVATSQDAPGPVGQTVFDTAAELSALTGHDYTTGLSATALSGKKIAVIANTTAPYPAALTTLTTLGATTTTVTPGAATTAPSIVPYELQRDFKSLQSVIDYNTAHAAEGLKFGQTGLTAAAATTDSAAYATNLAKGKADSKAVLDAILAANSAILVPQGNALVNVADRAGYPVLTLPGGYGVRDSSTGADPIGLVLIGAAGGEAELLNDAYAFEQSAKVRDVGPPYFVGAAQFPGVTGAPSETNQSMWRCVEGSAFYHPYACNAGEIGTALAAGPVATAVEGDVGGSVPATLSLTLGAPASFGAFTPGIAKDYTASTTANVISTAGDAALTVSDPGHLMNGTFSLPSPLTVAFSKSSWSAPVSNDPVTITFGQHVGATDALRTGAYSKTLTFTLSTTTP</sequence>
<dbReference type="Proteomes" id="UP001149140">
    <property type="component" value="Unassembled WGS sequence"/>
</dbReference>
<dbReference type="InterPro" id="IPR036928">
    <property type="entry name" value="AS_sf"/>
</dbReference>
<evidence type="ECO:0000256" key="2">
    <source>
        <dbReference type="SAM" id="SignalP"/>
    </source>
</evidence>
<dbReference type="InterPro" id="IPR023631">
    <property type="entry name" value="Amidase_dom"/>
</dbReference>